<keyword evidence="3" id="KW-1185">Reference proteome</keyword>
<gene>
    <name evidence="2" type="ORF">BDZ94DRAFT_1312781</name>
</gene>
<dbReference type="AlphaFoldDB" id="A0A9P5Y0A1"/>
<name>A0A9P5Y0A1_9AGAR</name>
<evidence type="ECO:0000313" key="3">
    <source>
        <dbReference type="Proteomes" id="UP000807353"/>
    </source>
</evidence>
<sequence length="118" mass="12705">MLFFTIFVTTLSVMAAFVAGSPVAEPGTDILVKCETSYGDPDLVTDQGNRFKLNFGNTDDHPNACPGHFICCASLFEKNHRSSSNLNGIFQISTRMGMLTATSHLATPTIWSTKATVG</sequence>
<proteinExistence type="predicted"/>
<dbReference type="Proteomes" id="UP000807353">
    <property type="component" value="Unassembled WGS sequence"/>
</dbReference>
<comment type="caution">
    <text evidence="2">The sequence shown here is derived from an EMBL/GenBank/DDBJ whole genome shotgun (WGS) entry which is preliminary data.</text>
</comment>
<keyword evidence="1" id="KW-0732">Signal</keyword>
<evidence type="ECO:0000313" key="2">
    <source>
        <dbReference type="EMBL" id="KAF9458956.1"/>
    </source>
</evidence>
<accession>A0A9P5Y0A1</accession>
<feature type="chain" id="PRO_5040248168" evidence="1">
    <location>
        <begin position="21"/>
        <end position="118"/>
    </location>
</feature>
<dbReference type="EMBL" id="MU150326">
    <property type="protein sequence ID" value="KAF9458956.1"/>
    <property type="molecule type" value="Genomic_DNA"/>
</dbReference>
<organism evidence="2 3">
    <name type="scientific">Collybia nuda</name>
    <dbReference type="NCBI Taxonomy" id="64659"/>
    <lineage>
        <taxon>Eukaryota</taxon>
        <taxon>Fungi</taxon>
        <taxon>Dikarya</taxon>
        <taxon>Basidiomycota</taxon>
        <taxon>Agaricomycotina</taxon>
        <taxon>Agaricomycetes</taxon>
        <taxon>Agaricomycetidae</taxon>
        <taxon>Agaricales</taxon>
        <taxon>Tricholomatineae</taxon>
        <taxon>Clitocybaceae</taxon>
        <taxon>Collybia</taxon>
    </lineage>
</organism>
<feature type="signal peptide" evidence="1">
    <location>
        <begin position="1"/>
        <end position="20"/>
    </location>
</feature>
<evidence type="ECO:0000256" key="1">
    <source>
        <dbReference type="SAM" id="SignalP"/>
    </source>
</evidence>
<protein>
    <submittedName>
        <fullName evidence="2">Uncharacterized protein</fullName>
    </submittedName>
</protein>
<reference evidence="2" key="1">
    <citation type="submission" date="2020-11" db="EMBL/GenBank/DDBJ databases">
        <authorList>
            <consortium name="DOE Joint Genome Institute"/>
            <person name="Ahrendt S."/>
            <person name="Riley R."/>
            <person name="Andreopoulos W."/>
            <person name="Labutti K."/>
            <person name="Pangilinan J."/>
            <person name="Ruiz-Duenas F.J."/>
            <person name="Barrasa J.M."/>
            <person name="Sanchez-Garcia M."/>
            <person name="Camarero S."/>
            <person name="Miyauchi S."/>
            <person name="Serrano A."/>
            <person name="Linde D."/>
            <person name="Babiker R."/>
            <person name="Drula E."/>
            <person name="Ayuso-Fernandez I."/>
            <person name="Pacheco R."/>
            <person name="Padilla G."/>
            <person name="Ferreira P."/>
            <person name="Barriuso J."/>
            <person name="Kellner H."/>
            <person name="Castanera R."/>
            <person name="Alfaro M."/>
            <person name="Ramirez L."/>
            <person name="Pisabarro A.G."/>
            <person name="Kuo A."/>
            <person name="Tritt A."/>
            <person name="Lipzen A."/>
            <person name="He G."/>
            <person name="Yan M."/>
            <person name="Ng V."/>
            <person name="Cullen D."/>
            <person name="Martin F."/>
            <person name="Rosso M.-N."/>
            <person name="Henrissat B."/>
            <person name="Hibbett D."/>
            <person name="Martinez A.T."/>
            <person name="Grigoriev I.V."/>
        </authorList>
    </citation>
    <scope>NUCLEOTIDE SEQUENCE</scope>
    <source>
        <strain evidence="2">CBS 247.69</strain>
    </source>
</reference>